<dbReference type="SUPFAM" id="SSF53098">
    <property type="entry name" value="Ribonuclease H-like"/>
    <property type="match status" value="1"/>
</dbReference>
<dbReference type="AlphaFoldDB" id="A0A378II00"/>
<dbReference type="GO" id="GO:0006313">
    <property type="term" value="P:DNA transposition"/>
    <property type="evidence" value="ECO:0007669"/>
    <property type="project" value="InterPro"/>
</dbReference>
<name>A0A378II00_9GAMM</name>
<dbReference type="GO" id="GO:0003677">
    <property type="term" value="F:DNA binding"/>
    <property type="evidence" value="ECO:0007669"/>
    <property type="project" value="InterPro"/>
</dbReference>
<dbReference type="Pfam" id="PF01609">
    <property type="entry name" value="DDE_Tnp_1"/>
    <property type="match status" value="1"/>
</dbReference>
<dbReference type="NCBIfam" id="NF033591">
    <property type="entry name" value="transpos_IS4_2"/>
    <property type="match status" value="1"/>
</dbReference>
<organism evidence="3 6">
    <name type="scientific">Legionella cincinnatiensis</name>
    <dbReference type="NCBI Taxonomy" id="28085"/>
    <lineage>
        <taxon>Bacteria</taxon>
        <taxon>Pseudomonadati</taxon>
        <taxon>Pseudomonadota</taxon>
        <taxon>Gammaproteobacteria</taxon>
        <taxon>Legionellales</taxon>
        <taxon>Legionellaceae</taxon>
        <taxon>Legionella</taxon>
    </lineage>
</organism>
<dbReference type="EMBL" id="UGNX01000001">
    <property type="protein sequence ID" value="STX35433.1"/>
    <property type="molecule type" value="Genomic_DNA"/>
</dbReference>
<dbReference type="STRING" id="28085.Lcin_3162"/>
<dbReference type="EMBL" id="UGNX01000001">
    <property type="protein sequence ID" value="STX34878.1"/>
    <property type="molecule type" value="Genomic_DNA"/>
</dbReference>
<evidence type="ECO:0000313" key="3">
    <source>
        <dbReference type="EMBL" id="STX34878.1"/>
    </source>
</evidence>
<evidence type="ECO:0000259" key="1">
    <source>
        <dbReference type="Pfam" id="PF01609"/>
    </source>
</evidence>
<reference evidence="2 5" key="1">
    <citation type="submission" date="2015-11" db="EMBL/GenBank/DDBJ databases">
        <title>Genomic analysis of 38 Legionella species identifies large and diverse effector repertoires.</title>
        <authorList>
            <person name="Burstein D."/>
            <person name="Amaro F."/>
            <person name="Zusman T."/>
            <person name="Lifshitz Z."/>
            <person name="Cohen O."/>
            <person name="Gilbert J.A."/>
            <person name="Pupko T."/>
            <person name="Shuman H.A."/>
            <person name="Segal G."/>
        </authorList>
    </citation>
    <scope>NUCLEOTIDE SEQUENCE [LARGE SCALE GENOMIC DNA]</scope>
    <source>
        <strain evidence="2 5">CDC#72-OH-14</strain>
    </source>
</reference>
<proteinExistence type="predicted"/>
<gene>
    <name evidence="2" type="ORF">Lcin_3162</name>
    <name evidence="3" type="ORF">NCTC12438_01488</name>
    <name evidence="4" type="ORF">NCTC12438_02048</name>
</gene>
<sequence length="366" mass="42998">MNKISELKRILGENLPWNKARLDCFARMLLALYVVRTVNLSELAVAFASKAEVSSRYKRLQRFFRQFKIDYTIFARLIFKLFFSNTQKIYLTIDRTNWYWGKQKINIFMLGVAYEGISIPLFWTCLPKAGSSNIKEQKALINRFLKCFGSSQIMGLLGDREFGSGGLFNWLNKKNIPFYIRIKEGSMVHIKKKKLFTAKKIFKELKPKEHKVFDVAVELFGQRVFIAGARSEKGELMIVATNQSPKNAIPIYLRRWEIECLFHALKGRGFRFEETHMTSLERVEKLMAVLALGMCWAHKIGEWRARNKKAIKINRHRENNRPQNSFFRYGLDFIRDLLINPCKKVSQFRICISELFNFNTLQMLRS</sequence>
<protein>
    <submittedName>
        <fullName evidence="3">Transposase</fullName>
    </submittedName>
</protein>
<keyword evidence="5" id="KW-1185">Reference proteome</keyword>
<dbReference type="InterPro" id="IPR047658">
    <property type="entry name" value="IS4-like_transpos"/>
</dbReference>
<evidence type="ECO:0000313" key="4">
    <source>
        <dbReference type="EMBL" id="STX35433.1"/>
    </source>
</evidence>
<dbReference type="EMBL" id="LNXX01000047">
    <property type="protein sequence ID" value="KTC82092.1"/>
    <property type="molecule type" value="Genomic_DNA"/>
</dbReference>
<feature type="domain" description="Transposase IS4-like" evidence="1">
    <location>
        <begin position="153"/>
        <end position="292"/>
    </location>
</feature>
<evidence type="ECO:0000313" key="6">
    <source>
        <dbReference type="Proteomes" id="UP000255316"/>
    </source>
</evidence>
<reference evidence="3 6" key="2">
    <citation type="submission" date="2018-06" db="EMBL/GenBank/DDBJ databases">
        <authorList>
            <consortium name="Pathogen Informatics"/>
            <person name="Doyle S."/>
        </authorList>
    </citation>
    <scope>NUCLEOTIDE SEQUENCE [LARGE SCALE GENOMIC DNA]</scope>
    <source>
        <strain evidence="3 6">NCTC12438</strain>
    </source>
</reference>
<dbReference type="Proteomes" id="UP000054854">
    <property type="component" value="Unassembled WGS sequence"/>
</dbReference>
<dbReference type="GO" id="GO:0004803">
    <property type="term" value="F:transposase activity"/>
    <property type="evidence" value="ECO:0007669"/>
    <property type="project" value="InterPro"/>
</dbReference>
<evidence type="ECO:0000313" key="2">
    <source>
        <dbReference type="EMBL" id="KTC82092.1"/>
    </source>
</evidence>
<dbReference type="OrthoDB" id="1091931at2"/>
<dbReference type="RefSeq" id="WP_058466253.1">
    <property type="nucleotide sequence ID" value="NZ_CAAAHQ010000092.1"/>
</dbReference>
<dbReference type="Proteomes" id="UP000255316">
    <property type="component" value="Unassembled WGS sequence"/>
</dbReference>
<dbReference type="InterPro" id="IPR002559">
    <property type="entry name" value="Transposase_11"/>
</dbReference>
<accession>A0A378II00</accession>
<evidence type="ECO:0000313" key="5">
    <source>
        <dbReference type="Proteomes" id="UP000054854"/>
    </source>
</evidence>
<dbReference type="InterPro" id="IPR012337">
    <property type="entry name" value="RNaseH-like_sf"/>
</dbReference>